<dbReference type="SUPFAM" id="SSF53850">
    <property type="entry name" value="Periplasmic binding protein-like II"/>
    <property type="match status" value="1"/>
</dbReference>
<dbReference type="FunFam" id="1.10.10.10:FF:000001">
    <property type="entry name" value="LysR family transcriptional regulator"/>
    <property type="match status" value="1"/>
</dbReference>
<evidence type="ECO:0000256" key="1">
    <source>
        <dbReference type="ARBA" id="ARBA00009437"/>
    </source>
</evidence>
<gene>
    <name evidence="6" type="ORF">M8542_08270</name>
</gene>
<proteinExistence type="inferred from homology"/>
<dbReference type="AlphaFoldDB" id="A0A9X2N9B5"/>
<feature type="domain" description="HTH lysR-type" evidence="5">
    <location>
        <begin position="4"/>
        <end position="61"/>
    </location>
</feature>
<dbReference type="InterPro" id="IPR036388">
    <property type="entry name" value="WH-like_DNA-bd_sf"/>
</dbReference>
<dbReference type="RefSeq" id="WP_257919433.1">
    <property type="nucleotide sequence ID" value="NZ_JAMXQV010000003.1"/>
</dbReference>
<dbReference type="Gene3D" id="1.10.10.10">
    <property type="entry name" value="Winged helix-like DNA-binding domain superfamily/Winged helix DNA-binding domain"/>
    <property type="match status" value="1"/>
</dbReference>
<keyword evidence="2" id="KW-0805">Transcription regulation</keyword>
<dbReference type="Pfam" id="PF00126">
    <property type="entry name" value="HTH_1"/>
    <property type="match status" value="1"/>
</dbReference>
<dbReference type="GO" id="GO:0003700">
    <property type="term" value="F:DNA-binding transcription factor activity"/>
    <property type="evidence" value="ECO:0007669"/>
    <property type="project" value="InterPro"/>
</dbReference>
<comment type="caution">
    <text evidence="6">The sequence shown here is derived from an EMBL/GenBank/DDBJ whole genome shotgun (WGS) entry which is preliminary data.</text>
</comment>
<evidence type="ECO:0000313" key="6">
    <source>
        <dbReference type="EMBL" id="MCR6482810.1"/>
    </source>
</evidence>
<dbReference type="SUPFAM" id="SSF46785">
    <property type="entry name" value="Winged helix' DNA-binding domain"/>
    <property type="match status" value="1"/>
</dbReference>
<dbReference type="PANTHER" id="PTHR30346:SF29">
    <property type="entry name" value="LYSR SUBSTRATE-BINDING"/>
    <property type="match status" value="1"/>
</dbReference>
<sequence>MNNWTWDRLRVFDAVARTGSVVAAGRSLRMTGPAVSQHLRRLEAEVGSALVEREGRGLRLTDAGHVLAGHARTVARVVEHAERELAARDGEPRGTVRVGAISSVIRGFLLGRLREFIDRHPRVRVSLRDGETTDHLRALHEDGLDVVVAETWHDLPSTLPRGVDITRLRTERARLVLPENHRLAGREKVSFTELADETWTCCPPGSDAHSALAQLVRRAGADLALGFPVADHATQLEVVAHGLAVACVPELSLPPEPVGVRIVDTDPAPLRSIELVTQSEVLPLHINVFVAALTGH</sequence>
<dbReference type="Gene3D" id="3.40.190.10">
    <property type="entry name" value="Periplasmic binding protein-like II"/>
    <property type="match status" value="2"/>
</dbReference>
<accession>A0A9X2N9B5</accession>
<dbReference type="Proteomes" id="UP001144096">
    <property type="component" value="Unassembled WGS sequence"/>
</dbReference>
<reference evidence="6" key="1">
    <citation type="submission" date="2022-06" db="EMBL/GenBank/DDBJ databases">
        <title>Amycolatopsis iheyaensis sp. nov., a new species of the genus Amycolatopsis isolated from soil in Iheya island, Japan.</title>
        <authorList>
            <person name="Ngamcharungchit C."/>
            <person name="Kanto H."/>
            <person name="Take A."/>
            <person name="Intra B."/>
            <person name="Matsumoto A."/>
            <person name="Panbangred W."/>
            <person name="Inahashi Y."/>
        </authorList>
    </citation>
    <scope>NUCLEOTIDE SEQUENCE</scope>
    <source>
        <strain evidence="6">OK19-0408</strain>
    </source>
</reference>
<evidence type="ECO:0000256" key="3">
    <source>
        <dbReference type="ARBA" id="ARBA00023125"/>
    </source>
</evidence>
<comment type="similarity">
    <text evidence="1">Belongs to the LysR transcriptional regulatory family.</text>
</comment>
<keyword evidence="3" id="KW-0238">DNA-binding</keyword>
<dbReference type="InterPro" id="IPR005119">
    <property type="entry name" value="LysR_subst-bd"/>
</dbReference>
<dbReference type="GO" id="GO:0003677">
    <property type="term" value="F:DNA binding"/>
    <property type="evidence" value="ECO:0007669"/>
    <property type="project" value="UniProtKB-KW"/>
</dbReference>
<dbReference type="InterPro" id="IPR000847">
    <property type="entry name" value="LysR_HTH_N"/>
</dbReference>
<evidence type="ECO:0000256" key="2">
    <source>
        <dbReference type="ARBA" id="ARBA00023015"/>
    </source>
</evidence>
<dbReference type="EMBL" id="JAMXQV010000003">
    <property type="protein sequence ID" value="MCR6482810.1"/>
    <property type="molecule type" value="Genomic_DNA"/>
</dbReference>
<protein>
    <submittedName>
        <fullName evidence="6">LysR family transcriptional regulator</fullName>
    </submittedName>
</protein>
<evidence type="ECO:0000256" key="4">
    <source>
        <dbReference type="ARBA" id="ARBA00023163"/>
    </source>
</evidence>
<dbReference type="GO" id="GO:0032993">
    <property type="term" value="C:protein-DNA complex"/>
    <property type="evidence" value="ECO:0007669"/>
    <property type="project" value="TreeGrafter"/>
</dbReference>
<dbReference type="Pfam" id="PF03466">
    <property type="entry name" value="LysR_substrate"/>
    <property type="match status" value="1"/>
</dbReference>
<keyword evidence="4" id="KW-0804">Transcription</keyword>
<evidence type="ECO:0000259" key="5">
    <source>
        <dbReference type="PROSITE" id="PS50931"/>
    </source>
</evidence>
<dbReference type="InterPro" id="IPR036390">
    <property type="entry name" value="WH_DNA-bd_sf"/>
</dbReference>
<organism evidence="6 7">
    <name type="scientific">Amycolatopsis iheyensis</name>
    <dbReference type="NCBI Taxonomy" id="2945988"/>
    <lineage>
        <taxon>Bacteria</taxon>
        <taxon>Bacillati</taxon>
        <taxon>Actinomycetota</taxon>
        <taxon>Actinomycetes</taxon>
        <taxon>Pseudonocardiales</taxon>
        <taxon>Pseudonocardiaceae</taxon>
        <taxon>Amycolatopsis</taxon>
    </lineage>
</organism>
<keyword evidence="7" id="KW-1185">Reference proteome</keyword>
<name>A0A9X2N9B5_9PSEU</name>
<dbReference type="PROSITE" id="PS50931">
    <property type="entry name" value="HTH_LYSR"/>
    <property type="match status" value="1"/>
</dbReference>
<evidence type="ECO:0000313" key="7">
    <source>
        <dbReference type="Proteomes" id="UP001144096"/>
    </source>
</evidence>
<dbReference type="PANTHER" id="PTHR30346">
    <property type="entry name" value="TRANSCRIPTIONAL DUAL REGULATOR HCAR-RELATED"/>
    <property type="match status" value="1"/>
</dbReference>